<organism evidence="6">
    <name type="scientific">Clastoptera arizonana</name>
    <name type="common">Arizona spittle bug</name>
    <dbReference type="NCBI Taxonomy" id="38151"/>
    <lineage>
        <taxon>Eukaryota</taxon>
        <taxon>Metazoa</taxon>
        <taxon>Ecdysozoa</taxon>
        <taxon>Arthropoda</taxon>
        <taxon>Hexapoda</taxon>
        <taxon>Insecta</taxon>
        <taxon>Pterygota</taxon>
        <taxon>Neoptera</taxon>
        <taxon>Paraneoptera</taxon>
        <taxon>Hemiptera</taxon>
        <taxon>Auchenorrhyncha</taxon>
        <taxon>Cercopoidea</taxon>
        <taxon>Clastopteridae</taxon>
        <taxon>Clastoptera</taxon>
    </lineage>
</organism>
<feature type="compositionally biased region" description="Basic residues" evidence="4">
    <location>
        <begin position="731"/>
        <end position="740"/>
    </location>
</feature>
<feature type="compositionally biased region" description="Polar residues" evidence="4">
    <location>
        <begin position="715"/>
        <end position="724"/>
    </location>
</feature>
<name>A0A1B6CBR8_9HEMI</name>
<dbReference type="PANTHER" id="PTHR14490">
    <property type="entry name" value="ZINC FINGER, ZZ TYPE"/>
    <property type="match status" value="1"/>
</dbReference>
<sequence>MEADHIYDSSTSDSSEEEDDDAKELTEDVEKTFFKTLSYIKKKDPKIYDENIKFFNENSHEETGKIKNLKKSEEPLNLRAYERKLIVDRGGELSDEEQVIDDEERPHSPTYIEEQKLMRESFKKVLKEESDDEDDSWGGLFHKRDKTAQEIKKEDKDYREWLKGQTNELSDKKVEDDLKFLHDYWTDPKLEQEEQFLRDYILNKRFLEKEDEPEVDMDGLLEEEKELEQQTEFEHKYNYRFEEPDQEFIKRYPRVMANSIRTKDERRKEKRDEIKDRKLKEKEKKKEEIKHKKKLKKQEIEAKLEELKKLTGNDQLAFESQLNADFDQDEYDRVMKRLFDEEFYSKQDPNFNPNDVDEEYENAMEEDEFEYDEDMNNDYDVEMDHDYDDINCEDPNFNMDCDFDPSKIPKKKKKEGKGRRARDKHKRTTVSEAVSREKPTFDPTEHCSFQDYLDQYYSIDCEDFIGDVPCRFKYKRVTPNSYGLSVEEILAADDKELERWCPIKKVHKIGSEYKEKNDAKMYSKRAKNEDVKKKILPSLYSINHEDDSQKVSTIRNEKESFNTINVKDELKEKQNHKIISYKNEEHQETIHESTKPTDIQGEILEKIKVRKKKSKNKICNSTVIKSNDGNIDQSDENKEYNSSKIVSNCSTETKSLQYNTKINETNKMFKSKKRKNKELNLENEKHKKIKISNETITEVESCENAPMKKKRSPKPENNMNSNINGLDLKKKDGKSRRQRKNEKARLLKDKLKDKAPDKKTFKVANKFEKKFTSKNSFKIKKNVNKAVEDISDSRLKAYGIKPKAFKGKLRYGTNFNSKESQ</sequence>
<feature type="compositionally biased region" description="Basic and acidic residues" evidence="4">
    <location>
        <begin position="261"/>
        <end position="290"/>
    </location>
</feature>
<feature type="coiled-coil region" evidence="3">
    <location>
        <begin position="662"/>
        <end position="689"/>
    </location>
</feature>
<dbReference type="InterPro" id="IPR024626">
    <property type="entry name" value="Kri1-like_C"/>
</dbReference>
<feature type="region of interest" description="Disordered" evidence="4">
    <location>
        <begin position="403"/>
        <end position="437"/>
    </location>
</feature>
<feature type="region of interest" description="Disordered" evidence="4">
    <location>
        <begin position="1"/>
        <end position="26"/>
    </location>
</feature>
<dbReference type="AlphaFoldDB" id="A0A1B6CBR8"/>
<dbReference type="Pfam" id="PF12936">
    <property type="entry name" value="Kri1_C"/>
    <property type="match status" value="1"/>
</dbReference>
<evidence type="ECO:0000256" key="1">
    <source>
        <dbReference type="ARBA" id="ARBA00007473"/>
    </source>
</evidence>
<feature type="region of interest" description="Disordered" evidence="4">
    <location>
        <begin position="702"/>
        <end position="757"/>
    </location>
</feature>
<dbReference type="GO" id="GO:0030686">
    <property type="term" value="C:90S preribosome"/>
    <property type="evidence" value="ECO:0007669"/>
    <property type="project" value="TreeGrafter"/>
</dbReference>
<proteinExistence type="inferred from homology"/>
<dbReference type="InterPro" id="IPR018034">
    <property type="entry name" value="Kri1"/>
</dbReference>
<feature type="domain" description="Kri1-like C-terminal" evidence="5">
    <location>
        <begin position="448"/>
        <end position="535"/>
    </location>
</feature>
<evidence type="ECO:0000259" key="5">
    <source>
        <dbReference type="Pfam" id="PF12936"/>
    </source>
</evidence>
<evidence type="ECO:0000256" key="2">
    <source>
        <dbReference type="ARBA" id="ARBA00017294"/>
    </source>
</evidence>
<feature type="compositionally biased region" description="Basic and acidic residues" evidence="4">
    <location>
        <begin position="741"/>
        <end position="757"/>
    </location>
</feature>
<comment type="similarity">
    <text evidence="1">Belongs to the KRI1 family.</text>
</comment>
<feature type="region of interest" description="Disordered" evidence="4">
    <location>
        <begin position="260"/>
        <end position="295"/>
    </location>
</feature>
<evidence type="ECO:0000313" key="6">
    <source>
        <dbReference type="EMBL" id="JAS10894.1"/>
    </source>
</evidence>
<protein>
    <recommendedName>
        <fullName evidence="2">Protein KRI1 homolog</fullName>
    </recommendedName>
</protein>
<keyword evidence="3" id="KW-0175">Coiled coil</keyword>
<accession>A0A1B6CBR8</accession>
<dbReference type="GO" id="GO:0000447">
    <property type="term" value="P:endonucleolytic cleavage in ITS1 to separate SSU-rRNA from 5.8S rRNA and LSU-rRNA from tricistronic rRNA transcript (SSU-rRNA, 5.8S rRNA, LSU-rRNA)"/>
    <property type="evidence" value="ECO:0007669"/>
    <property type="project" value="TreeGrafter"/>
</dbReference>
<dbReference type="EMBL" id="GEDC01026404">
    <property type="protein sequence ID" value="JAS10894.1"/>
    <property type="molecule type" value="Transcribed_RNA"/>
</dbReference>
<evidence type="ECO:0000256" key="4">
    <source>
        <dbReference type="SAM" id="MobiDB-lite"/>
    </source>
</evidence>
<dbReference type="PANTHER" id="PTHR14490:SF5">
    <property type="entry name" value="PROTEIN KRI1 HOMOLOG"/>
    <property type="match status" value="1"/>
</dbReference>
<gene>
    <name evidence="6" type="ORF">g.8680</name>
</gene>
<dbReference type="Pfam" id="PF05178">
    <property type="entry name" value="Kri1"/>
    <property type="match status" value="1"/>
</dbReference>
<reference evidence="6" key="1">
    <citation type="submission" date="2015-12" db="EMBL/GenBank/DDBJ databases">
        <title>De novo transcriptome assembly of four potential Pierce s Disease insect vectors from Arizona vineyards.</title>
        <authorList>
            <person name="Tassone E.E."/>
        </authorList>
    </citation>
    <scope>NUCLEOTIDE SEQUENCE</scope>
</reference>
<dbReference type="GO" id="GO:0005730">
    <property type="term" value="C:nucleolus"/>
    <property type="evidence" value="ECO:0007669"/>
    <property type="project" value="TreeGrafter"/>
</dbReference>
<evidence type="ECO:0000256" key="3">
    <source>
        <dbReference type="SAM" id="Coils"/>
    </source>
</evidence>
<feature type="compositionally biased region" description="Basic residues" evidence="4">
    <location>
        <begin position="408"/>
        <end position="428"/>
    </location>
</feature>